<name>A0A6C0C371_9ZZZZ</name>
<protein>
    <submittedName>
        <fullName evidence="2">Uncharacterized protein</fullName>
    </submittedName>
</protein>
<accession>A0A6C0C371</accession>
<evidence type="ECO:0000256" key="1">
    <source>
        <dbReference type="SAM" id="MobiDB-lite"/>
    </source>
</evidence>
<sequence>MELYRKIIYRVLKCKKDYEPINYDDEFIKYMNLTNEMSNNETTSDYDYTRAKNVFLDICIHKNNCEFEDKFGFYKDKIQNPFISDKQRLYIESIFCEIQKCYFRLLRFRELFKHKYYKTQINVDMGFTELNENDKNVISIVQNKKKYLFKITDLFKLLNDKMTLGNDYFITSSPIKNPYNNILFSKADLYNFYFKMKFDTLYFNEVLHQFFKVNFNIYEFQEHNMTLLKENMINDKVRNMSSNILYQKILKMIEFINNEIYSDMYKLCISSDFDKKIVIDAFTPYYRLYLLMNYSNDFFKINYYESLFFYKMKKFILHNNRFGRMKNSYHYNKSRRTAVDDKYINFYEEEQKEEFNENHVQIIKRKRIYETVFKRDAGIFRRASRIINSDSSDSEDDDGINVIVNNNNNINNDLVDTESESESNNSIDTNDSD</sequence>
<reference evidence="2" key="1">
    <citation type="journal article" date="2020" name="Nature">
        <title>Giant virus diversity and host interactions through global metagenomics.</title>
        <authorList>
            <person name="Schulz F."/>
            <person name="Roux S."/>
            <person name="Paez-Espino D."/>
            <person name="Jungbluth S."/>
            <person name="Walsh D.A."/>
            <person name="Denef V.J."/>
            <person name="McMahon K.D."/>
            <person name="Konstantinidis K.T."/>
            <person name="Eloe-Fadrosh E.A."/>
            <person name="Kyrpides N.C."/>
            <person name="Woyke T."/>
        </authorList>
    </citation>
    <scope>NUCLEOTIDE SEQUENCE</scope>
    <source>
        <strain evidence="2">GVMAG-M-3300020182-84</strain>
    </source>
</reference>
<feature type="region of interest" description="Disordered" evidence="1">
    <location>
        <begin position="405"/>
        <end position="433"/>
    </location>
</feature>
<organism evidence="2">
    <name type="scientific">viral metagenome</name>
    <dbReference type="NCBI Taxonomy" id="1070528"/>
    <lineage>
        <taxon>unclassified sequences</taxon>
        <taxon>metagenomes</taxon>
        <taxon>organismal metagenomes</taxon>
    </lineage>
</organism>
<dbReference type="AlphaFoldDB" id="A0A6C0C371"/>
<dbReference type="EMBL" id="MN739312">
    <property type="protein sequence ID" value="QHS98098.1"/>
    <property type="molecule type" value="Genomic_DNA"/>
</dbReference>
<feature type="compositionally biased region" description="Low complexity" evidence="1">
    <location>
        <begin position="405"/>
        <end position="414"/>
    </location>
</feature>
<evidence type="ECO:0000313" key="2">
    <source>
        <dbReference type="EMBL" id="QHS98098.1"/>
    </source>
</evidence>
<proteinExistence type="predicted"/>
<feature type="compositionally biased region" description="Polar residues" evidence="1">
    <location>
        <begin position="422"/>
        <end position="433"/>
    </location>
</feature>